<dbReference type="AlphaFoldDB" id="A0A167SSF6"/>
<dbReference type="Proteomes" id="UP000076532">
    <property type="component" value="Unassembled WGS sequence"/>
</dbReference>
<evidence type="ECO:0000313" key="2">
    <source>
        <dbReference type="EMBL" id="KZP02197.1"/>
    </source>
</evidence>
<dbReference type="OrthoDB" id="3269417at2759"/>
<feature type="non-terminal residue" evidence="2">
    <location>
        <position position="169"/>
    </location>
</feature>
<name>A0A167SSF6_9AGAM</name>
<protein>
    <submittedName>
        <fullName evidence="2">Uncharacterized protein</fullName>
    </submittedName>
</protein>
<feature type="region of interest" description="Disordered" evidence="1">
    <location>
        <begin position="110"/>
        <end position="135"/>
    </location>
</feature>
<organism evidence="2 3">
    <name type="scientific">Athelia psychrophila</name>
    <dbReference type="NCBI Taxonomy" id="1759441"/>
    <lineage>
        <taxon>Eukaryota</taxon>
        <taxon>Fungi</taxon>
        <taxon>Dikarya</taxon>
        <taxon>Basidiomycota</taxon>
        <taxon>Agaricomycotina</taxon>
        <taxon>Agaricomycetes</taxon>
        <taxon>Agaricomycetidae</taxon>
        <taxon>Atheliales</taxon>
        <taxon>Atheliaceae</taxon>
        <taxon>Athelia</taxon>
    </lineage>
</organism>
<accession>A0A167SSF6</accession>
<feature type="non-terminal residue" evidence="2">
    <location>
        <position position="1"/>
    </location>
</feature>
<keyword evidence="3" id="KW-1185">Reference proteome</keyword>
<proteinExistence type="predicted"/>
<dbReference type="EMBL" id="KV418841">
    <property type="protein sequence ID" value="KZP02197.1"/>
    <property type="molecule type" value="Genomic_DNA"/>
</dbReference>
<dbReference type="STRING" id="436010.A0A167SSF6"/>
<feature type="compositionally biased region" description="Low complexity" evidence="1">
    <location>
        <begin position="115"/>
        <end position="125"/>
    </location>
</feature>
<sequence length="169" mass="19355">IPSFGRETIRRFSNNVSELKQLAARDYEDLLQCAIPVFDGLLPEPHNTSILSLLYTCGEWHGLAKLRMQTDSTLQLMTNETTQLGNRLRHFADVTCEAFDTKELRREVAARNRRQGQNQPQQPIQSSEVGPSPGARQRKYHLRTIKHHFLGDNVNHIRRFGTTDSISTE</sequence>
<gene>
    <name evidence="2" type="ORF">FIBSPDRAFT_655083</name>
</gene>
<evidence type="ECO:0000313" key="3">
    <source>
        <dbReference type="Proteomes" id="UP000076532"/>
    </source>
</evidence>
<evidence type="ECO:0000256" key="1">
    <source>
        <dbReference type="SAM" id="MobiDB-lite"/>
    </source>
</evidence>
<reference evidence="2 3" key="1">
    <citation type="journal article" date="2016" name="Mol. Biol. Evol.">
        <title>Comparative Genomics of Early-Diverging Mushroom-Forming Fungi Provides Insights into the Origins of Lignocellulose Decay Capabilities.</title>
        <authorList>
            <person name="Nagy L.G."/>
            <person name="Riley R."/>
            <person name="Tritt A."/>
            <person name="Adam C."/>
            <person name="Daum C."/>
            <person name="Floudas D."/>
            <person name="Sun H."/>
            <person name="Yadav J.S."/>
            <person name="Pangilinan J."/>
            <person name="Larsson K.H."/>
            <person name="Matsuura K."/>
            <person name="Barry K."/>
            <person name="Labutti K."/>
            <person name="Kuo R."/>
            <person name="Ohm R.A."/>
            <person name="Bhattacharya S.S."/>
            <person name="Shirouzu T."/>
            <person name="Yoshinaga Y."/>
            <person name="Martin F.M."/>
            <person name="Grigoriev I.V."/>
            <person name="Hibbett D.S."/>
        </authorList>
    </citation>
    <scope>NUCLEOTIDE SEQUENCE [LARGE SCALE GENOMIC DNA]</scope>
    <source>
        <strain evidence="2 3">CBS 109695</strain>
    </source>
</reference>